<evidence type="ECO:0000313" key="2">
    <source>
        <dbReference type="EMBL" id="MDS0295784.1"/>
    </source>
</evidence>
<name>A0ABU2G4R7_9EURY</name>
<dbReference type="Proteomes" id="UP001254813">
    <property type="component" value="Unassembled WGS sequence"/>
</dbReference>
<keyword evidence="1" id="KW-0472">Membrane</keyword>
<dbReference type="EMBL" id="JAMQOQ010000005">
    <property type="protein sequence ID" value="MDS0295784.1"/>
    <property type="molecule type" value="Genomic_DNA"/>
</dbReference>
<feature type="transmembrane region" description="Helical" evidence="1">
    <location>
        <begin position="21"/>
        <end position="40"/>
    </location>
</feature>
<evidence type="ECO:0000256" key="1">
    <source>
        <dbReference type="SAM" id="Phobius"/>
    </source>
</evidence>
<protein>
    <submittedName>
        <fullName evidence="2">Uncharacterized protein</fullName>
    </submittedName>
</protein>
<reference evidence="2 3" key="1">
    <citation type="submission" date="2022-06" db="EMBL/GenBank/DDBJ databases">
        <title>Halogeometricum sp. a new haloarchaeum isolate from saline soil.</title>
        <authorList>
            <person name="Strakova D."/>
            <person name="Galisteo C."/>
            <person name="Sanchez-Porro C."/>
            <person name="Ventosa A."/>
        </authorList>
    </citation>
    <scope>NUCLEOTIDE SEQUENCE [LARGE SCALE GENOMIC DNA]</scope>
    <source>
        <strain evidence="3">S3BR25-2</strain>
    </source>
</reference>
<sequence>MKQLIHQCLLGNLLLQLDTRILLQILAVIGGGIASLLFAAPRIPFVESFARPQKFETGWESLITNGSLSYTDPGFREVTGFLLREYPEFRKHVANDLSIDQAIVPYQQDGSDWLIEEIRIAMNPGELRPHILLCYEKSTDGPGTVETRRGDQIPVTADSGEEWRWFGDIMIIEYKVQNYITSEIQKWSIFGALFLALSIALQTASIILS</sequence>
<gene>
    <name evidence="2" type="ORF">NDI79_16545</name>
</gene>
<keyword evidence="1" id="KW-1133">Transmembrane helix</keyword>
<keyword evidence="3" id="KW-1185">Reference proteome</keyword>
<dbReference type="RefSeq" id="WP_310929744.1">
    <property type="nucleotide sequence ID" value="NZ_JAMQOQ010000005.1"/>
</dbReference>
<comment type="caution">
    <text evidence="2">The sequence shown here is derived from an EMBL/GenBank/DDBJ whole genome shotgun (WGS) entry which is preliminary data.</text>
</comment>
<keyword evidence="1" id="KW-0812">Transmembrane</keyword>
<proteinExistence type="predicted"/>
<organism evidence="2 3">
    <name type="scientific">Halogeometricum luteum</name>
    <dbReference type="NCBI Taxonomy" id="2950537"/>
    <lineage>
        <taxon>Archaea</taxon>
        <taxon>Methanobacteriati</taxon>
        <taxon>Methanobacteriota</taxon>
        <taxon>Stenosarchaea group</taxon>
        <taxon>Halobacteria</taxon>
        <taxon>Halobacteriales</taxon>
        <taxon>Haloferacaceae</taxon>
        <taxon>Halogeometricum</taxon>
    </lineage>
</organism>
<accession>A0ABU2G4R7</accession>
<evidence type="ECO:0000313" key="3">
    <source>
        <dbReference type="Proteomes" id="UP001254813"/>
    </source>
</evidence>